<reference evidence="3 4" key="1">
    <citation type="submission" date="2019-02" db="EMBL/GenBank/DDBJ databases">
        <title>Draft genome sequences of novel Actinobacteria.</title>
        <authorList>
            <person name="Sahin N."/>
            <person name="Ay H."/>
            <person name="Saygin H."/>
        </authorList>
    </citation>
    <scope>NUCLEOTIDE SEQUENCE [LARGE SCALE GENOMIC DNA]</scope>
    <source>
        <strain evidence="3 4">KC201</strain>
    </source>
</reference>
<accession>A0A4R4NJ71</accession>
<evidence type="ECO:0000259" key="2">
    <source>
        <dbReference type="Pfam" id="PF18970"/>
    </source>
</evidence>
<dbReference type="Pfam" id="PF18970">
    <property type="entry name" value="DUF5709"/>
    <property type="match status" value="1"/>
</dbReference>
<name>A0A4R4NJ71_9ACTN</name>
<keyword evidence="4" id="KW-1185">Reference proteome</keyword>
<dbReference type="OrthoDB" id="3541698at2"/>
<dbReference type="RefSeq" id="WP_132331427.1">
    <property type="nucleotide sequence ID" value="NZ_SMJZ01000020.1"/>
</dbReference>
<proteinExistence type="predicted"/>
<gene>
    <name evidence="3" type="ORF">E1267_08250</name>
</gene>
<dbReference type="AlphaFoldDB" id="A0A4R4NJ71"/>
<comment type="caution">
    <text evidence="3">The sequence shown here is derived from an EMBL/GenBank/DDBJ whole genome shotgun (WGS) entry which is preliminary data.</text>
</comment>
<dbReference type="InterPro" id="IPR043763">
    <property type="entry name" value="DUF5709"/>
</dbReference>
<evidence type="ECO:0000256" key="1">
    <source>
        <dbReference type="SAM" id="MobiDB-lite"/>
    </source>
</evidence>
<feature type="region of interest" description="Disordered" evidence="1">
    <location>
        <begin position="31"/>
        <end position="107"/>
    </location>
</feature>
<feature type="compositionally biased region" description="Basic and acidic residues" evidence="1">
    <location>
        <begin position="31"/>
        <end position="53"/>
    </location>
</feature>
<organism evidence="3 4">
    <name type="scientific">Nonomuraea longispora</name>
    <dbReference type="NCBI Taxonomy" id="1848320"/>
    <lineage>
        <taxon>Bacteria</taxon>
        <taxon>Bacillati</taxon>
        <taxon>Actinomycetota</taxon>
        <taxon>Actinomycetes</taxon>
        <taxon>Streptosporangiales</taxon>
        <taxon>Streptosporangiaceae</taxon>
        <taxon>Nonomuraea</taxon>
    </lineage>
</organism>
<feature type="compositionally biased region" description="Basic and acidic residues" evidence="1">
    <location>
        <begin position="81"/>
        <end position="101"/>
    </location>
</feature>
<evidence type="ECO:0000313" key="3">
    <source>
        <dbReference type="EMBL" id="TDC09125.1"/>
    </source>
</evidence>
<feature type="domain" description="DUF5709" evidence="2">
    <location>
        <begin position="57"/>
        <end position="101"/>
    </location>
</feature>
<evidence type="ECO:0000313" key="4">
    <source>
        <dbReference type="Proteomes" id="UP000295157"/>
    </source>
</evidence>
<protein>
    <recommendedName>
        <fullName evidence="2">DUF5709 domain-containing protein</fullName>
    </recommendedName>
</protein>
<dbReference type="EMBL" id="SMJZ01000020">
    <property type="protein sequence ID" value="TDC09125.1"/>
    <property type="molecule type" value="Genomic_DNA"/>
</dbReference>
<sequence length="107" mass="12265">MTEQPPDRYGYADEQEIEVEEWTDDLGLHHEVVGDDPQHRDTLDERLRREAPSRLHGPRPRHRLTQPDEGLGPDTDDEELGGDRSGDTDDLSAEERAVRIDLDEDLP</sequence>
<dbReference type="Proteomes" id="UP000295157">
    <property type="component" value="Unassembled WGS sequence"/>
</dbReference>